<dbReference type="EMBL" id="UIVT01000004">
    <property type="protein sequence ID" value="SVP94054.1"/>
    <property type="molecule type" value="Genomic_DNA"/>
</dbReference>
<dbReference type="VEuPathDB" id="PiroplasmaDB:TA08220"/>
<protein>
    <submittedName>
        <fullName evidence="1">Uncharacterized protein</fullName>
    </submittedName>
</protein>
<evidence type="ECO:0000313" key="1">
    <source>
        <dbReference type="EMBL" id="SVP94054.1"/>
    </source>
</evidence>
<proteinExistence type="predicted"/>
<accession>A0A3B0MWI7</accession>
<dbReference type="AlphaFoldDB" id="A0A3B0MWI7"/>
<name>A0A3B0MWI7_THEAN</name>
<sequence length="80" mass="10224">MSRWEMYERLNKNKKFVKELRKLKLEKAIKYRKFLRHLREIKKRKKNTFYRMLPINNKGYKLFNNNDIHKFLFNLIYLIE</sequence>
<dbReference type="EMBL" id="UIVS01000004">
    <property type="protein sequence ID" value="SVP94606.1"/>
    <property type="molecule type" value="Genomic_DNA"/>
</dbReference>
<organism evidence="1">
    <name type="scientific">Theileria annulata</name>
    <dbReference type="NCBI Taxonomy" id="5874"/>
    <lineage>
        <taxon>Eukaryota</taxon>
        <taxon>Sar</taxon>
        <taxon>Alveolata</taxon>
        <taxon>Apicomplexa</taxon>
        <taxon>Aconoidasida</taxon>
        <taxon>Piroplasmida</taxon>
        <taxon>Theileriidae</taxon>
        <taxon>Theileria</taxon>
    </lineage>
</organism>
<gene>
    <name evidence="1" type="ORF">TAT_000305400</name>
    <name evidence="2" type="ORF">TAV_000305500</name>
</gene>
<evidence type="ECO:0000313" key="2">
    <source>
        <dbReference type="EMBL" id="SVP94606.1"/>
    </source>
</evidence>
<reference evidence="1" key="1">
    <citation type="submission" date="2018-07" db="EMBL/GenBank/DDBJ databases">
        <authorList>
            <person name="Quirk P.G."/>
            <person name="Krulwich T.A."/>
        </authorList>
    </citation>
    <scope>NUCLEOTIDE SEQUENCE</scope>
    <source>
        <strain evidence="1">Anand</strain>
    </source>
</reference>